<evidence type="ECO:0000256" key="2">
    <source>
        <dbReference type="ARBA" id="ARBA00013064"/>
    </source>
</evidence>
<dbReference type="SMART" id="SM00226">
    <property type="entry name" value="LMWPc"/>
    <property type="match status" value="1"/>
</dbReference>
<evidence type="ECO:0000259" key="7">
    <source>
        <dbReference type="SMART" id="SM00226"/>
    </source>
</evidence>
<evidence type="ECO:0000256" key="6">
    <source>
        <dbReference type="PIRSR" id="PIRSR617867-1"/>
    </source>
</evidence>
<comment type="catalytic activity">
    <reaction evidence="5">
        <text>O-phospho-L-tyrosyl-[protein] + H2O = L-tyrosyl-[protein] + phosphate</text>
        <dbReference type="Rhea" id="RHEA:10684"/>
        <dbReference type="Rhea" id="RHEA-COMP:10136"/>
        <dbReference type="Rhea" id="RHEA-COMP:20101"/>
        <dbReference type="ChEBI" id="CHEBI:15377"/>
        <dbReference type="ChEBI" id="CHEBI:43474"/>
        <dbReference type="ChEBI" id="CHEBI:46858"/>
        <dbReference type="ChEBI" id="CHEBI:61978"/>
        <dbReference type="EC" id="3.1.3.48"/>
    </reaction>
</comment>
<evidence type="ECO:0000256" key="3">
    <source>
        <dbReference type="ARBA" id="ARBA00022801"/>
    </source>
</evidence>
<comment type="similarity">
    <text evidence="1">Belongs to the low molecular weight phosphotyrosine protein phosphatase family.</text>
</comment>
<feature type="active site" description="Proton donor" evidence="6">
    <location>
        <position position="124"/>
    </location>
</feature>
<feature type="active site" evidence="6">
    <location>
        <position position="14"/>
    </location>
</feature>
<evidence type="ECO:0000256" key="4">
    <source>
        <dbReference type="ARBA" id="ARBA00022912"/>
    </source>
</evidence>
<dbReference type="PANTHER" id="PTHR11717">
    <property type="entry name" value="LOW MOLECULAR WEIGHT PROTEIN TYROSINE PHOSPHATASE"/>
    <property type="match status" value="1"/>
</dbReference>
<evidence type="ECO:0000313" key="8">
    <source>
        <dbReference type="EMBL" id="XDK32001.1"/>
    </source>
</evidence>
<dbReference type="PRINTS" id="PR00719">
    <property type="entry name" value="LMWPTPASE"/>
</dbReference>
<protein>
    <recommendedName>
        <fullName evidence="2">protein-tyrosine-phosphatase</fullName>
        <ecNumber evidence="2">3.1.3.48</ecNumber>
    </recommendedName>
</protein>
<dbReference type="RefSeq" id="WP_368652725.1">
    <property type="nucleotide sequence ID" value="NZ_CP162599.1"/>
</dbReference>
<dbReference type="CDD" id="cd16343">
    <property type="entry name" value="LMWPTP"/>
    <property type="match status" value="1"/>
</dbReference>
<keyword evidence="4" id="KW-0904">Protein phosphatase</keyword>
<sequence>MVRVLFVCLGNICRSTMAEAVFRKLVEEEGLADQIMVDSAGTAGWHAGEPPHQGTQEILEKHQISHHGITSRQIHTRDWHLFHYMIAMDDQNIADLQLKKENDDVVLAKLTDFIEDDDVTYVPDPYYTGDFNYTYELVTLGCRNLLKEIKTTLI</sequence>
<accession>A0AB39HPP4</accession>
<dbReference type="GO" id="GO:0004725">
    <property type="term" value="F:protein tyrosine phosphatase activity"/>
    <property type="evidence" value="ECO:0007669"/>
    <property type="project" value="UniProtKB-EC"/>
</dbReference>
<evidence type="ECO:0000256" key="1">
    <source>
        <dbReference type="ARBA" id="ARBA00011063"/>
    </source>
</evidence>
<evidence type="ECO:0000256" key="5">
    <source>
        <dbReference type="ARBA" id="ARBA00051722"/>
    </source>
</evidence>
<dbReference type="InterPro" id="IPR017867">
    <property type="entry name" value="Tyr_phospatase_low_mol_wt"/>
</dbReference>
<proteinExistence type="inferred from homology"/>
<dbReference type="PANTHER" id="PTHR11717:SF7">
    <property type="entry name" value="LOW MOLECULAR WEIGHT PHOSPHOTYROSINE PROTEIN PHOSPHATASE"/>
    <property type="match status" value="1"/>
</dbReference>
<dbReference type="InterPro" id="IPR036196">
    <property type="entry name" value="Ptyr_pPase_sf"/>
</dbReference>
<feature type="domain" description="Phosphotyrosine protein phosphatase I" evidence="7">
    <location>
        <begin position="2"/>
        <end position="148"/>
    </location>
</feature>
<organism evidence="8">
    <name type="scientific">Ornithinibacillus sp. 4-3</name>
    <dbReference type="NCBI Taxonomy" id="3231488"/>
    <lineage>
        <taxon>Bacteria</taxon>
        <taxon>Bacillati</taxon>
        <taxon>Bacillota</taxon>
        <taxon>Bacilli</taxon>
        <taxon>Bacillales</taxon>
        <taxon>Bacillaceae</taxon>
        <taxon>Ornithinibacillus</taxon>
    </lineage>
</organism>
<reference evidence="8" key="1">
    <citation type="submission" date="2024-07" db="EMBL/GenBank/DDBJ databases">
        <title>Halotolerant mesophilic bacterium Ornithinibacillus sp. 4-3, sp. nov., isolated from soil.</title>
        <authorList>
            <person name="Sidarenka A.V."/>
            <person name="Guliayeva D.E."/>
            <person name="Leanovich S.I."/>
            <person name="Hileuskaya K.S."/>
            <person name="Akhremchuk A.E."/>
            <person name="Sikolenko M.A."/>
            <person name="Valentovich L.N."/>
        </authorList>
    </citation>
    <scope>NUCLEOTIDE SEQUENCE</scope>
    <source>
        <strain evidence="8">4-3</strain>
    </source>
</reference>
<dbReference type="SUPFAM" id="SSF52788">
    <property type="entry name" value="Phosphotyrosine protein phosphatases I"/>
    <property type="match status" value="1"/>
</dbReference>
<dbReference type="Pfam" id="PF01451">
    <property type="entry name" value="LMWPc"/>
    <property type="match status" value="1"/>
</dbReference>
<keyword evidence="3 8" id="KW-0378">Hydrolase</keyword>
<feature type="active site" description="Nucleophile" evidence="6">
    <location>
        <position position="8"/>
    </location>
</feature>
<dbReference type="AlphaFoldDB" id="A0AB39HPP4"/>
<dbReference type="EMBL" id="CP162599">
    <property type="protein sequence ID" value="XDK32001.1"/>
    <property type="molecule type" value="Genomic_DNA"/>
</dbReference>
<dbReference type="EC" id="3.1.3.48" evidence="2"/>
<dbReference type="Gene3D" id="3.40.50.2300">
    <property type="match status" value="1"/>
</dbReference>
<dbReference type="InterPro" id="IPR050438">
    <property type="entry name" value="LMW_PTPase"/>
</dbReference>
<gene>
    <name evidence="8" type="ORF">AB4Y30_13410</name>
</gene>
<dbReference type="InterPro" id="IPR023485">
    <property type="entry name" value="Ptyr_pPase"/>
</dbReference>
<name>A0AB39HPP4_9BACI</name>